<organism evidence="1 2">
    <name type="scientific">Armillaria ostoyae</name>
    <name type="common">Armillaria root rot fungus</name>
    <dbReference type="NCBI Taxonomy" id="47428"/>
    <lineage>
        <taxon>Eukaryota</taxon>
        <taxon>Fungi</taxon>
        <taxon>Dikarya</taxon>
        <taxon>Basidiomycota</taxon>
        <taxon>Agaricomycotina</taxon>
        <taxon>Agaricomycetes</taxon>
        <taxon>Agaricomycetidae</taxon>
        <taxon>Agaricales</taxon>
        <taxon>Marasmiineae</taxon>
        <taxon>Physalacriaceae</taxon>
        <taxon>Armillaria</taxon>
    </lineage>
</organism>
<dbReference type="AlphaFoldDB" id="A0A284RP19"/>
<sequence>MALSTNSFGRILRDDISTNLATQQRKMVEDSRRRVDFGRRLETSFDNITGCLQNLSVDHDNLDFLQDHDQQIRDLLVSWQNITKDFKRARLDSQLIIRLASLASWMFSMEFLGEFEKREYWPQEEMQRFKSDIDRLHIPEAGRLVERFKTLADSVRKATEEWKEACNSSNNFEYTAITWDAEDRLHEVDREIASMIQLCGVPMARAGIFDLMHTICPSAWFTALRSIPHHDGGGVADMVYTRCKDRDRVFLTVEEERHRLEHLCSQARSISKLDAMMRMHEHDMNTYVGIIAKACHVWDTMDADISLLFEARPFRAGGQDDDDALKTMKYVQSMYDAAGYALLEHEY</sequence>
<dbReference type="Proteomes" id="UP000219338">
    <property type="component" value="Unassembled WGS sequence"/>
</dbReference>
<dbReference type="OrthoDB" id="2832146at2759"/>
<proteinExistence type="predicted"/>
<dbReference type="OMA" id="TICPSAW"/>
<accession>A0A284RP19</accession>
<name>A0A284RP19_ARMOS</name>
<reference evidence="2" key="1">
    <citation type="journal article" date="2017" name="Nat. Ecol. Evol.">
        <title>Genome expansion and lineage-specific genetic innovations in the forest pathogenic fungi Armillaria.</title>
        <authorList>
            <person name="Sipos G."/>
            <person name="Prasanna A.N."/>
            <person name="Walter M.C."/>
            <person name="O'Connor E."/>
            <person name="Balint B."/>
            <person name="Krizsan K."/>
            <person name="Kiss B."/>
            <person name="Hess J."/>
            <person name="Varga T."/>
            <person name="Slot J."/>
            <person name="Riley R."/>
            <person name="Boka B."/>
            <person name="Rigling D."/>
            <person name="Barry K."/>
            <person name="Lee J."/>
            <person name="Mihaltcheva S."/>
            <person name="LaButti K."/>
            <person name="Lipzen A."/>
            <person name="Waldron R."/>
            <person name="Moloney N.M."/>
            <person name="Sperisen C."/>
            <person name="Kredics L."/>
            <person name="Vagvoelgyi C."/>
            <person name="Patrignani A."/>
            <person name="Fitzpatrick D."/>
            <person name="Nagy I."/>
            <person name="Doyle S."/>
            <person name="Anderson J.B."/>
            <person name="Grigoriev I.V."/>
            <person name="Gueldener U."/>
            <person name="Muensterkoetter M."/>
            <person name="Nagy L.G."/>
        </authorList>
    </citation>
    <scope>NUCLEOTIDE SEQUENCE [LARGE SCALE GENOMIC DNA]</scope>
    <source>
        <strain evidence="2">C18/9</strain>
    </source>
</reference>
<keyword evidence="2" id="KW-1185">Reference proteome</keyword>
<dbReference type="EMBL" id="FUEG01000012">
    <property type="protein sequence ID" value="SJL10507.1"/>
    <property type="molecule type" value="Genomic_DNA"/>
</dbReference>
<evidence type="ECO:0000313" key="2">
    <source>
        <dbReference type="Proteomes" id="UP000219338"/>
    </source>
</evidence>
<protein>
    <submittedName>
        <fullName evidence="1">Uncharacterized protein</fullName>
    </submittedName>
</protein>
<evidence type="ECO:0000313" key="1">
    <source>
        <dbReference type="EMBL" id="SJL10507.1"/>
    </source>
</evidence>
<gene>
    <name evidence="1" type="ORF">ARMOST_13893</name>
</gene>